<dbReference type="EMBL" id="CATNWA010017990">
    <property type="protein sequence ID" value="CAI9604547.1"/>
    <property type="molecule type" value="Genomic_DNA"/>
</dbReference>
<feature type="region of interest" description="Disordered" evidence="1">
    <location>
        <begin position="146"/>
        <end position="212"/>
    </location>
</feature>
<feature type="compositionally biased region" description="Polar residues" evidence="1">
    <location>
        <begin position="153"/>
        <end position="181"/>
    </location>
</feature>
<name>A0ABN9G6W1_9NEOB</name>
<protein>
    <submittedName>
        <fullName evidence="2">Uncharacterized protein</fullName>
    </submittedName>
</protein>
<accession>A0ABN9G6W1</accession>
<proteinExistence type="predicted"/>
<comment type="caution">
    <text evidence="2">The sequence shown here is derived from an EMBL/GenBank/DDBJ whole genome shotgun (WGS) entry which is preliminary data.</text>
</comment>
<dbReference type="PANTHER" id="PTHR47080:SF1">
    <property type="entry name" value="CHROMOSOME 16 OPEN READING FRAME 96"/>
    <property type="match status" value="1"/>
</dbReference>
<evidence type="ECO:0000313" key="3">
    <source>
        <dbReference type="Proteomes" id="UP001162483"/>
    </source>
</evidence>
<feature type="compositionally biased region" description="Polar residues" evidence="1">
    <location>
        <begin position="193"/>
        <end position="203"/>
    </location>
</feature>
<sequence length="212" mass="23730">MSPVLEYPCYVRSPSFVLFSRHLVTVRSAQLIPRNRPQSAEFGKDKISGDPQQVTDPEFLYAEPPRPHTSCSLHRKTSRSQNLGTVFPYGDPVQVQYKNSEFDLMGIDGVMYKGRIDAYFSNNVPEREAAVKTPQPPYRASIERARSAAPHIRSQSASNTRTPNHSARTTRTAIQVPSTPDTSPPIFHVPSAAETTDFFQRPLTSDEQRGDP</sequence>
<organism evidence="2 3">
    <name type="scientific">Staurois parvus</name>
    <dbReference type="NCBI Taxonomy" id="386267"/>
    <lineage>
        <taxon>Eukaryota</taxon>
        <taxon>Metazoa</taxon>
        <taxon>Chordata</taxon>
        <taxon>Craniata</taxon>
        <taxon>Vertebrata</taxon>
        <taxon>Euteleostomi</taxon>
        <taxon>Amphibia</taxon>
        <taxon>Batrachia</taxon>
        <taxon>Anura</taxon>
        <taxon>Neobatrachia</taxon>
        <taxon>Ranoidea</taxon>
        <taxon>Ranidae</taxon>
        <taxon>Staurois</taxon>
    </lineage>
</organism>
<reference evidence="2" key="1">
    <citation type="submission" date="2023-05" db="EMBL/GenBank/DDBJ databases">
        <authorList>
            <person name="Stuckert A."/>
        </authorList>
    </citation>
    <scope>NUCLEOTIDE SEQUENCE</scope>
</reference>
<keyword evidence="3" id="KW-1185">Reference proteome</keyword>
<gene>
    <name evidence="2" type="ORF">SPARVUS_LOCUS13479118</name>
</gene>
<evidence type="ECO:0000256" key="1">
    <source>
        <dbReference type="SAM" id="MobiDB-lite"/>
    </source>
</evidence>
<dbReference type="Proteomes" id="UP001162483">
    <property type="component" value="Unassembled WGS sequence"/>
</dbReference>
<dbReference type="PANTHER" id="PTHR47080">
    <property type="entry name" value="CHROMOSOME 16 OPEN READING FRAME 96"/>
    <property type="match status" value="1"/>
</dbReference>
<evidence type="ECO:0000313" key="2">
    <source>
        <dbReference type="EMBL" id="CAI9604547.1"/>
    </source>
</evidence>